<name>F0WUT1_9STRA</name>
<dbReference type="InterPro" id="IPR014044">
    <property type="entry name" value="CAP_dom"/>
</dbReference>
<feature type="compositionally biased region" description="Low complexity" evidence="1">
    <location>
        <begin position="296"/>
        <end position="311"/>
    </location>
</feature>
<dbReference type="Gene3D" id="3.40.33.10">
    <property type="entry name" value="CAP"/>
    <property type="match status" value="1"/>
</dbReference>
<organism evidence="4">
    <name type="scientific">Albugo laibachii Nc14</name>
    <dbReference type="NCBI Taxonomy" id="890382"/>
    <lineage>
        <taxon>Eukaryota</taxon>
        <taxon>Sar</taxon>
        <taxon>Stramenopiles</taxon>
        <taxon>Oomycota</taxon>
        <taxon>Peronosporomycetes</taxon>
        <taxon>Albuginales</taxon>
        <taxon>Albuginaceae</taxon>
        <taxon>Albugo</taxon>
    </lineage>
</organism>
<feature type="region of interest" description="Disordered" evidence="1">
    <location>
        <begin position="153"/>
        <end position="196"/>
    </location>
</feature>
<feature type="region of interest" description="Disordered" evidence="1">
    <location>
        <begin position="255"/>
        <end position="326"/>
    </location>
</feature>
<dbReference type="SUPFAM" id="SSF55797">
    <property type="entry name" value="PR-1-like"/>
    <property type="match status" value="1"/>
</dbReference>
<keyword evidence="2" id="KW-0732">Signal</keyword>
<feature type="compositionally biased region" description="Low complexity" evidence="1">
    <location>
        <begin position="166"/>
        <end position="181"/>
    </location>
</feature>
<dbReference type="AlphaFoldDB" id="F0WUT1"/>
<gene>
    <name evidence="4" type="primary">AlNc14C278G10079</name>
    <name evidence="4" type="ORF">ALNC14_113110</name>
</gene>
<evidence type="ECO:0000313" key="4">
    <source>
        <dbReference type="EMBL" id="CCA25167.1"/>
    </source>
</evidence>
<reference evidence="4" key="2">
    <citation type="submission" date="2011-02" db="EMBL/GenBank/DDBJ databases">
        <authorList>
            <person name="MacLean D."/>
        </authorList>
    </citation>
    <scope>NUCLEOTIDE SEQUENCE</scope>
</reference>
<dbReference type="CDD" id="cd05379">
    <property type="entry name" value="CAP_bacterial"/>
    <property type="match status" value="1"/>
</dbReference>
<feature type="chain" id="PRO_5003263618" evidence="2">
    <location>
        <begin position="18"/>
        <end position="326"/>
    </location>
</feature>
<feature type="signal peptide" evidence="2">
    <location>
        <begin position="1"/>
        <end position="17"/>
    </location>
</feature>
<dbReference type="Pfam" id="PF00188">
    <property type="entry name" value="CAP"/>
    <property type="match status" value="1"/>
</dbReference>
<dbReference type="PANTHER" id="PTHR31157">
    <property type="entry name" value="SCP DOMAIN-CONTAINING PROTEIN"/>
    <property type="match status" value="1"/>
</dbReference>
<protein>
    <submittedName>
        <fullName evidence="4">SCPlike extracellular protein putative</fullName>
    </submittedName>
</protein>
<evidence type="ECO:0000259" key="3">
    <source>
        <dbReference type="Pfam" id="PF00188"/>
    </source>
</evidence>
<reference evidence="4" key="1">
    <citation type="journal article" date="2011" name="PLoS Biol.">
        <title>Gene gain and loss during evolution of obligate parasitism in the white rust pathogen of Arabidopsis thaliana.</title>
        <authorList>
            <person name="Kemen E."/>
            <person name="Gardiner A."/>
            <person name="Schultz-Larsen T."/>
            <person name="Kemen A.C."/>
            <person name="Balmuth A.L."/>
            <person name="Robert-Seilaniantz A."/>
            <person name="Bailey K."/>
            <person name="Holub E."/>
            <person name="Studholme D.J."/>
            <person name="Maclean D."/>
            <person name="Jones J.D."/>
        </authorList>
    </citation>
    <scope>NUCLEOTIDE SEQUENCE</scope>
</reference>
<dbReference type="EMBL" id="FR824323">
    <property type="protein sequence ID" value="CCA25167.1"/>
    <property type="molecule type" value="Genomic_DNA"/>
</dbReference>
<dbReference type="PANTHER" id="PTHR31157:SF1">
    <property type="entry name" value="SCP DOMAIN-CONTAINING PROTEIN"/>
    <property type="match status" value="1"/>
</dbReference>
<sequence length="326" mass="36240">MLRIIVALWASITTCETLSRIESADWRDQMLIAVNGIRAQNNLVLLGRNGKLEKAAQKHAEYMARAKNMSHVGFNKSTMLHRIELEAYKVLSVAENVAAGQMTVAQVMEDWKNSHGHFVNIIGDYRCVGFGVKTGKDGKAYWCQDFGKSDVDTCETPGESADEWESPPSRLRPLPNNHLPPIKSPPPQELYPYSPRESSPPVVSIWVPKMPSPPPITPSPLSPLKPSLFPDLVIPVPSLVQDILVDLRQPLNFEKVPAVPVRTERSDGGQYFKSSEYDNENQTPVENVEAAEYEKSSSQPPSQPAVSIVPPKSDRMNEFDSGRTHC</sequence>
<dbReference type="HOGENOM" id="CLU_853698_0_0_1"/>
<dbReference type="InterPro" id="IPR035940">
    <property type="entry name" value="CAP_sf"/>
</dbReference>
<feature type="domain" description="SCP" evidence="3">
    <location>
        <begin position="33"/>
        <end position="146"/>
    </location>
</feature>
<accession>F0WUT1</accession>
<proteinExistence type="predicted"/>
<evidence type="ECO:0000256" key="2">
    <source>
        <dbReference type="SAM" id="SignalP"/>
    </source>
</evidence>
<evidence type="ECO:0000256" key="1">
    <source>
        <dbReference type="SAM" id="MobiDB-lite"/>
    </source>
</evidence>
<feature type="compositionally biased region" description="Basic and acidic residues" evidence="1">
    <location>
        <begin position="312"/>
        <end position="326"/>
    </location>
</feature>